<evidence type="ECO:0008006" key="4">
    <source>
        <dbReference type="Google" id="ProtNLM"/>
    </source>
</evidence>
<accession>A0ABQ6DZ48</accession>
<dbReference type="Gene3D" id="2.40.50.870">
    <property type="entry name" value="Protein of unknown function (DUF3299)"/>
    <property type="match status" value="1"/>
</dbReference>
<protein>
    <recommendedName>
        <fullName evidence="4">DUF3299 domain-containing protein</fullName>
    </recommendedName>
</protein>
<reference evidence="3" key="1">
    <citation type="journal article" date="2019" name="Int. J. Syst. Evol. Microbiol.">
        <title>The Global Catalogue of Microorganisms (GCM) 10K type strain sequencing project: providing services to taxonomists for standard genome sequencing and annotation.</title>
        <authorList>
            <consortium name="The Broad Institute Genomics Platform"/>
            <consortium name="The Broad Institute Genome Sequencing Center for Infectious Disease"/>
            <person name="Wu L."/>
            <person name="Ma J."/>
        </authorList>
    </citation>
    <scope>NUCLEOTIDE SEQUENCE [LARGE SCALE GENOMIC DNA]</scope>
    <source>
        <strain evidence="3">NBRC 103166</strain>
    </source>
</reference>
<dbReference type="Proteomes" id="UP001157353">
    <property type="component" value="Unassembled WGS sequence"/>
</dbReference>
<proteinExistence type="predicted"/>
<evidence type="ECO:0000313" key="2">
    <source>
        <dbReference type="EMBL" id="GLS90332.1"/>
    </source>
</evidence>
<keyword evidence="3" id="KW-1185">Reference proteome</keyword>
<gene>
    <name evidence="2" type="ORF">GCM10007916_13990</name>
</gene>
<feature type="signal peptide" evidence="1">
    <location>
        <begin position="1"/>
        <end position="19"/>
    </location>
</feature>
<keyword evidence="1" id="KW-0732">Signal</keyword>
<dbReference type="Pfam" id="PF11736">
    <property type="entry name" value="DUF3299"/>
    <property type="match status" value="1"/>
</dbReference>
<name>A0ABQ6DZ48_9GAMM</name>
<sequence length="219" mass="24536">MKKLLLIPFLLSFFSVVQATEAIKIGWVDLQGKVAPYQDPFKDLTEDQVYNLSIYARISKLQKDYPKVVTEAMKKEAEKAKATLVREKVDITYMFEQRLIVMNKRKQAAMATNSSLMNKNIEIEGYMLALEFDGEFVKEFLLVPTIGACSHKPVPSANQLILIKVQKAIKAGVPYMPIKVSGALRITAQSKNLNLVDGQKNIDMSYSLDNATITALSGR</sequence>
<dbReference type="EMBL" id="BSPQ01000002">
    <property type="protein sequence ID" value="GLS90332.1"/>
    <property type="molecule type" value="Genomic_DNA"/>
</dbReference>
<dbReference type="RefSeq" id="WP_284203447.1">
    <property type="nucleotide sequence ID" value="NZ_BSPQ01000002.1"/>
</dbReference>
<feature type="chain" id="PRO_5045788084" description="DUF3299 domain-containing protein" evidence="1">
    <location>
        <begin position="20"/>
        <end position="219"/>
    </location>
</feature>
<evidence type="ECO:0000256" key="1">
    <source>
        <dbReference type="SAM" id="SignalP"/>
    </source>
</evidence>
<comment type="caution">
    <text evidence="2">The sequence shown here is derived from an EMBL/GenBank/DDBJ whole genome shotgun (WGS) entry which is preliminary data.</text>
</comment>
<organism evidence="2 3">
    <name type="scientific">Psychromonas marina</name>
    <dbReference type="NCBI Taxonomy" id="88364"/>
    <lineage>
        <taxon>Bacteria</taxon>
        <taxon>Pseudomonadati</taxon>
        <taxon>Pseudomonadota</taxon>
        <taxon>Gammaproteobacteria</taxon>
        <taxon>Alteromonadales</taxon>
        <taxon>Psychromonadaceae</taxon>
        <taxon>Psychromonas</taxon>
    </lineage>
</organism>
<evidence type="ECO:0000313" key="3">
    <source>
        <dbReference type="Proteomes" id="UP001157353"/>
    </source>
</evidence>
<dbReference type="InterPro" id="IPR021727">
    <property type="entry name" value="DUF3299"/>
</dbReference>